<accession>A0A482VQW9</accession>
<evidence type="ECO:0000256" key="8">
    <source>
        <dbReference type="SAM" id="Phobius"/>
    </source>
</evidence>
<reference evidence="9 10" key="1">
    <citation type="submission" date="2017-03" db="EMBL/GenBank/DDBJ databases">
        <title>Genome of the blue death feigning beetle - Asbolus verrucosus.</title>
        <authorList>
            <person name="Rider S.D."/>
        </authorList>
    </citation>
    <scope>NUCLEOTIDE SEQUENCE [LARGE SCALE GENOMIC DNA]</scope>
    <source>
        <strain evidence="9">Butters</strain>
        <tissue evidence="9">Head and leg muscle</tissue>
    </source>
</reference>
<evidence type="ECO:0000313" key="10">
    <source>
        <dbReference type="Proteomes" id="UP000292052"/>
    </source>
</evidence>
<protein>
    <submittedName>
        <fullName evidence="9">Uncharacterized protein</fullName>
    </submittedName>
</protein>
<keyword evidence="7" id="KW-0449">Lipoprotein</keyword>
<evidence type="ECO:0000256" key="5">
    <source>
        <dbReference type="ARBA" id="ARBA00022989"/>
    </source>
</evidence>
<keyword evidence="2" id="KW-0325">Glycoprotein</keyword>
<feature type="non-terminal residue" evidence="9">
    <location>
        <position position="295"/>
    </location>
</feature>
<comment type="subcellular location">
    <subcellularLocation>
        <location evidence="1">Membrane</location>
        <topology evidence="1">Lipid-anchor</topology>
        <topology evidence="1">GPI-anchor</topology>
    </subcellularLocation>
</comment>
<gene>
    <name evidence="9" type="ORF">BDFB_012443</name>
</gene>
<organism evidence="9 10">
    <name type="scientific">Asbolus verrucosus</name>
    <name type="common">Desert ironclad beetle</name>
    <dbReference type="NCBI Taxonomy" id="1661398"/>
    <lineage>
        <taxon>Eukaryota</taxon>
        <taxon>Metazoa</taxon>
        <taxon>Ecdysozoa</taxon>
        <taxon>Arthropoda</taxon>
        <taxon>Hexapoda</taxon>
        <taxon>Insecta</taxon>
        <taxon>Pterygota</taxon>
        <taxon>Neoptera</taxon>
        <taxon>Endopterygota</taxon>
        <taxon>Coleoptera</taxon>
        <taxon>Polyphaga</taxon>
        <taxon>Cucujiformia</taxon>
        <taxon>Tenebrionidae</taxon>
        <taxon>Pimeliinae</taxon>
        <taxon>Asbolus</taxon>
    </lineage>
</organism>
<evidence type="ECO:0000313" key="9">
    <source>
        <dbReference type="EMBL" id="RZC35312.1"/>
    </source>
</evidence>
<evidence type="ECO:0000256" key="4">
    <source>
        <dbReference type="ARBA" id="ARBA00022729"/>
    </source>
</evidence>
<sequence>IYKLSLYNFLTKNLLAHSTLKCYDCEPDGRDTCLDPVAQNVKTTVCGDSAGSAESSLQRRISDIDLDISPRTNFGDAKTYECFSMYFESNDTSSKSGVYRGCVRKKENVLSACESLQEELKHGNVTSCQSCTEDGCNIQYVAGASSTIKCYDCGPSDEGTCLDPVAQNVKTTVCGDSTGATDSSVKRQIFDINLDAKSRNNSESGTYECFAMYFESHNVLSFSGVYRGCVLKAAKVFSSCEFLQEDLKHGNITSCQSCTEDECNFQDVGRSAATLSFSVVILMLNLTFCIFVVTF</sequence>
<evidence type="ECO:0000256" key="2">
    <source>
        <dbReference type="ARBA" id="ARBA00022622"/>
    </source>
</evidence>
<dbReference type="InterPro" id="IPR050975">
    <property type="entry name" value="Sleep_regulator"/>
</dbReference>
<keyword evidence="6 8" id="KW-0472">Membrane</keyword>
<evidence type="ECO:0000256" key="6">
    <source>
        <dbReference type="ARBA" id="ARBA00023136"/>
    </source>
</evidence>
<comment type="caution">
    <text evidence="9">The sequence shown here is derived from an EMBL/GenBank/DDBJ whole genome shotgun (WGS) entry which is preliminary data.</text>
</comment>
<evidence type="ECO:0000256" key="3">
    <source>
        <dbReference type="ARBA" id="ARBA00022692"/>
    </source>
</evidence>
<keyword evidence="10" id="KW-1185">Reference proteome</keyword>
<dbReference type="GO" id="GO:0098552">
    <property type="term" value="C:side of membrane"/>
    <property type="evidence" value="ECO:0007669"/>
    <property type="project" value="UniProtKB-KW"/>
</dbReference>
<dbReference type="Proteomes" id="UP000292052">
    <property type="component" value="Unassembled WGS sequence"/>
</dbReference>
<feature type="transmembrane region" description="Helical" evidence="8">
    <location>
        <begin position="272"/>
        <end position="293"/>
    </location>
</feature>
<dbReference type="PANTHER" id="PTHR33562">
    <property type="entry name" value="ATILLA, ISOFORM B-RELATED-RELATED"/>
    <property type="match status" value="1"/>
</dbReference>
<evidence type="ECO:0000256" key="7">
    <source>
        <dbReference type="ARBA" id="ARBA00023288"/>
    </source>
</evidence>
<keyword evidence="4" id="KW-0732">Signal</keyword>
<name>A0A482VQW9_ASBVE</name>
<keyword evidence="2" id="KW-0336">GPI-anchor</keyword>
<dbReference type="EMBL" id="QDEB01072065">
    <property type="protein sequence ID" value="RZC35312.1"/>
    <property type="molecule type" value="Genomic_DNA"/>
</dbReference>
<evidence type="ECO:0000256" key="1">
    <source>
        <dbReference type="ARBA" id="ARBA00004589"/>
    </source>
</evidence>
<keyword evidence="3 8" id="KW-0812">Transmembrane</keyword>
<keyword evidence="5 8" id="KW-1133">Transmembrane helix</keyword>
<feature type="non-terminal residue" evidence="9">
    <location>
        <position position="1"/>
    </location>
</feature>
<proteinExistence type="predicted"/>
<dbReference type="AlphaFoldDB" id="A0A482VQW9"/>
<dbReference type="OrthoDB" id="6762516at2759"/>